<dbReference type="Gene3D" id="3.30.420.10">
    <property type="entry name" value="Ribonuclease H-like superfamily/Ribonuclease H"/>
    <property type="match status" value="1"/>
</dbReference>
<name>A0A937CZ49_9HYPH</name>
<dbReference type="InterPro" id="IPR036397">
    <property type="entry name" value="RNaseH_sf"/>
</dbReference>
<dbReference type="GO" id="GO:0003676">
    <property type="term" value="F:nucleic acid binding"/>
    <property type="evidence" value="ECO:0007669"/>
    <property type="project" value="InterPro"/>
</dbReference>
<proteinExistence type="predicted"/>
<accession>A0A937CZ49</accession>
<dbReference type="InterPro" id="IPR012337">
    <property type="entry name" value="RNaseH-like_sf"/>
</dbReference>
<dbReference type="Proteomes" id="UP000605848">
    <property type="component" value="Unassembled WGS sequence"/>
</dbReference>
<evidence type="ECO:0000313" key="2">
    <source>
        <dbReference type="Proteomes" id="UP000605848"/>
    </source>
</evidence>
<protein>
    <submittedName>
        <fullName evidence="1">Transcriptional regulator</fullName>
    </submittedName>
</protein>
<dbReference type="EMBL" id="JAEQMY010000011">
    <property type="protein sequence ID" value="MBL0404266.1"/>
    <property type="molecule type" value="Genomic_DNA"/>
</dbReference>
<dbReference type="AlphaFoldDB" id="A0A937CZ49"/>
<evidence type="ECO:0000313" key="1">
    <source>
        <dbReference type="EMBL" id="MBL0404266.1"/>
    </source>
</evidence>
<gene>
    <name evidence="1" type="ORF">JKG68_09830</name>
</gene>
<dbReference type="RefSeq" id="WP_202058776.1">
    <property type="nucleotide sequence ID" value="NZ_JAEQMY010000011.1"/>
</dbReference>
<comment type="caution">
    <text evidence="1">The sequence shown here is derived from an EMBL/GenBank/DDBJ whole genome shotgun (WGS) entry which is preliminary data.</text>
</comment>
<dbReference type="SUPFAM" id="SSF53098">
    <property type="entry name" value="Ribonuclease H-like"/>
    <property type="match status" value="1"/>
</dbReference>
<reference evidence="1" key="1">
    <citation type="submission" date="2021-01" db="EMBL/GenBank/DDBJ databases">
        <title>Microvirga sp.</title>
        <authorList>
            <person name="Kim M.K."/>
        </authorList>
    </citation>
    <scope>NUCLEOTIDE SEQUENCE</scope>
    <source>
        <strain evidence="1">5420S-16</strain>
    </source>
</reference>
<sequence length="210" mass="23374">MTDLPHIAFLDFEASSLGKHGYPIEVAWVFATGEEESHLIRPAASWNDWDAKAEAVHGISRKQLVAEGTPLEEVAQRMVLVLTGAALYATAPSWDGKWLSKLLRTAGLPRHALRLEDTDAAHRRAMREALQAGNVSAKLQRDLMRDILAQAQRRDDELGPAVHRALADAQREQRLWLDIRRHAADTAMRVGDGAKGLHQMDRGAIEQQIK</sequence>
<keyword evidence="2" id="KW-1185">Reference proteome</keyword>
<organism evidence="1 2">
    <name type="scientific">Microvirga aerilata</name>
    <dbReference type="NCBI Taxonomy" id="670292"/>
    <lineage>
        <taxon>Bacteria</taxon>
        <taxon>Pseudomonadati</taxon>
        <taxon>Pseudomonadota</taxon>
        <taxon>Alphaproteobacteria</taxon>
        <taxon>Hyphomicrobiales</taxon>
        <taxon>Methylobacteriaceae</taxon>
        <taxon>Microvirga</taxon>
    </lineage>
</organism>